<dbReference type="SMART" id="SM00028">
    <property type="entry name" value="TPR"/>
    <property type="match status" value="3"/>
</dbReference>
<dbReference type="Gene3D" id="3.10.620.30">
    <property type="match status" value="1"/>
</dbReference>
<keyword evidence="6" id="KW-1185">Reference proteome</keyword>
<sequence length="964" mass="103638">MSPLRPSTGASPISGNPLRCIAGNISGGTGVMRRRPLVVVLMASATSVQASETVRYAPAPDWVAAAPAITAGQVGGDAPAIVLFDNQARLDGALATTYIDTATRAATPAMLAQMGNLSIPWMPDRGDLTIHRLEIVRDGKTIDLIAAGQKFTVLRREQQMEQNVLTGALTATLSVEGLQVGDVLRSSFSISQSDKALGARAMIVAMTPAAPFRAGFARSRLVWPRAQAAKWRGYAAGLATTERDVGDLHEVTVALPLPKAPDMPEDLPDRLRRLPIVEATNFADWADVSRTLAPLYATDGLIAPGSPLDREVAAIAAAESDPLRRAQRALELVQGKVRYLAVGMNGGALTPQPPARTWELRYGDCKAKTLLLLAMLHRLGVEAEPAVASVQMGAIVATRLPSAAAFDHILVRATIGGETLWLDGTGLGSRLEDIRDVPPLRHVLPLRTAGAGLEALPLRADARPDRIVEVKWDQRAGVEFPTLFDASIVIRGRMAEMFAGAASQADAEERRTTLQQIISAETGEAQFVAEDLRYDPATATATVTGRGVVTTPWQRENRRYRMNVDRVVSLLDFTPDRARQAWRDLPVSTGAPGGTMYRATWRLPDTGGAWELEGSRTLPATLAGRQMRRQVALDGGTFTIEERVDAIGAEVAPDALAAERAHYAQALADLLRLKAPAALPNRAEQVLAGRKDGRFKPLEEAFAAVIARDPKEATGYSSRASFRAGLFDNSGAIADLSRAIELEDSVALRMQRAALYVEEERARDALADYRQARALEPDNDAVLLALAQATAHGGDRPAAYALLDERIARGDRERVDAVRTRAELMAEKAGGEADKGVALLDAVIAERPGDSGLLNGRCWVKGIGNVALDTALKDCTRSIELSDSPAATLHSRAFVYYRMQRFEEALADLDAAADLMPRSADVLYLRALTRRHLGRTAEATADMTAATLFDRQIAATYARYGVTG</sequence>
<feature type="repeat" description="TPR" evidence="3">
    <location>
        <begin position="746"/>
        <end position="779"/>
    </location>
</feature>
<evidence type="ECO:0000256" key="2">
    <source>
        <dbReference type="ARBA" id="ARBA00022803"/>
    </source>
</evidence>
<keyword evidence="1" id="KW-0677">Repeat</keyword>
<proteinExistence type="predicted"/>
<dbReference type="PROSITE" id="PS50005">
    <property type="entry name" value="TPR"/>
    <property type="match status" value="2"/>
</dbReference>
<evidence type="ECO:0000256" key="3">
    <source>
        <dbReference type="PROSITE-ProRule" id="PRU00339"/>
    </source>
</evidence>
<evidence type="ECO:0000313" key="6">
    <source>
        <dbReference type="Proteomes" id="UP000218784"/>
    </source>
</evidence>
<dbReference type="Pfam" id="PF12969">
    <property type="entry name" value="DUF3857"/>
    <property type="match status" value="1"/>
</dbReference>
<keyword evidence="2 3" id="KW-0802">TPR repeat</keyword>
<evidence type="ECO:0000313" key="5">
    <source>
        <dbReference type="EMBL" id="PCG10300.1"/>
    </source>
</evidence>
<gene>
    <name evidence="5" type="ORF">COA17_02310</name>
</gene>
<accession>A0A2A4I106</accession>
<dbReference type="Proteomes" id="UP000218784">
    <property type="component" value="Unassembled WGS sequence"/>
</dbReference>
<name>A0A2A4I106_9SPHN</name>
<dbReference type="InterPro" id="IPR050498">
    <property type="entry name" value="Ycf3"/>
</dbReference>
<dbReference type="PANTHER" id="PTHR44858">
    <property type="entry name" value="TETRATRICOPEPTIDE REPEAT PROTEIN 6"/>
    <property type="match status" value="1"/>
</dbReference>
<protein>
    <recommendedName>
        <fullName evidence="4">DUF3857 domain-containing protein</fullName>
    </recommendedName>
</protein>
<dbReference type="InterPro" id="IPR024618">
    <property type="entry name" value="DUF3857"/>
</dbReference>
<feature type="repeat" description="TPR" evidence="3">
    <location>
        <begin position="886"/>
        <end position="919"/>
    </location>
</feature>
<reference evidence="5 6" key="1">
    <citation type="submission" date="2017-09" db="EMBL/GenBank/DDBJ databases">
        <title>Sphingomonas ginsenosidimutans KACC 14949, whole genome shotgun sequence.</title>
        <authorList>
            <person name="Feng G."/>
            <person name="Zhu H."/>
        </authorList>
    </citation>
    <scope>NUCLEOTIDE SEQUENCE [LARGE SCALE GENOMIC DNA]</scope>
    <source>
        <strain evidence="5 6">KACC 14949</strain>
    </source>
</reference>
<organism evidence="5 6">
    <name type="scientific">Sphingomonas ginsenosidimutans</name>
    <dbReference type="NCBI Taxonomy" id="862134"/>
    <lineage>
        <taxon>Bacteria</taxon>
        <taxon>Pseudomonadati</taxon>
        <taxon>Pseudomonadota</taxon>
        <taxon>Alphaproteobacteria</taxon>
        <taxon>Sphingomonadales</taxon>
        <taxon>Sphingomonadaceae</taxon>
        <taxon>Sphingomonas</taxon>
    </lineage>
</organism>
<dbReference type="Gene3D" id="2.60.40.3140">
    <property type="match status" value="1"/>
</dbReference>
<dbReference type="Gene3D" id="1.25.40.10">
    <property type="entry name" value="Tetratricopeptide repeat domain"/>
    <property type="match status" value="2"/>
</dbReference>
<comment type="caution">
    <text evidence="5">The sequence shown here is derived from an EMBL/GenBank/DDBJ whole genome shotgun (WGS) entry which is preliminary data.</text>
</comment>
<dbReference type="PANTHER" id="PTHR44858:SF1">
    <property type="entry name" value="UDP-N-ACETYLGLUCOSAMINE--PEPTIDE N-ACETYLGLUCOSAMINYLTRANSFERASE SPINDLY-RELATED"/>
    <property type="match status" value="1"/>
</dbReference>
<dbReference type="InterPro" id="IPR011990">
    <property type="entry name" value="TPR-like_helical_dom_sf"/>
</dbReference>
<evidence type="ECO:0000256" key="1">
    <source>
        <dbReference type="ARBA" id="ARBA00022737"/>
    </source>
</evidence>
<dbReference type="AlphaFoldDB" id="A0A2A4I106"/>
<evidence type="ECO:0000259" key="4">
    <source>
        <dbReference type="Pfam" id="PF12969"/>
    </source>
</evidence>
<feature type="domain" description="DUF3857" evidence="4">
    <location>
        <begin position="96"/>
        <end position="253"/>
    </location>
</feature>
<dbReference type="EMBL" id="NWVD01000001">
    <property type="protein sequence ID" value="PCG10300.1"/>
    <property type="molecule type" value="Genomic_DNA"/>
</dbReference>
<dbReference type="SUPFAM" id="SSF48452">
    <property type="entry name" value="TPR-like"/>
    <property type="match status" value="2"/>
</dbReference>
<dbReference type="InterPro" id="IPR019734">
    <property type="entry name" value="TPR_rpt"/>
</dbReference>